<reference evidence="1 2" key="1">
    <citation type="journal article" date="2018" name="Sci. Rep.">
        <title>Genomic signatures of local adaptation to the degree of environmental predictability in rotifers.</title>
        <authorList>
            <person name="Franch-Gras L."/>
            <person name="Hahn C."/>
            <person name="Garcia-Roger E.M."/>
            <person name="Carmona M.J."/>
            <person name="Serra M."/>
            <person name="Gomez A."/>
        </authorList>
    </citation>
    <scope>NUCLEOTIDE SEQUENCE [LARGE SCALE GENOMIC DNA]</scope>
    <source>
        <strain evidence="1">HYR1</strain>
    </source>
</reference>
<comment type="caution">
    <text evidence="1">The sequence shown here is derived from an EMBL/GenBank/DDBJ whole genome shotgun (WGS) entry which is preliminary data.</text>
</comment>
<dbReference type="AlphaFoldDB" id="A0A3M7RCH7"/>
<name>A0A3M7RCH7_BRAPC</name>
<evidence type="ECO:0000313" key="2">
    <source>
        <dbReference type="Proteomes" id="UP000276133"/>
    </source>
</evidence>
<dbReference type="EMBL" id="REGN01003697">
    <property type="protein sequence ID" value="RNA21302.1"/>
    <property type="molecule type" value="Genomic_DNA"/>
</dbReference>
<dbReference type="Proteomes" id="UP000276133">
    <property type="component" value="Unassembled WGS sequence"/>
</dbReference>
<evidence type="ECO:0000313" key="1">
    <source>
        <dbReference type="EMBL" id="RNA21302.1"/>
    </source>
</evidence>
<protein>
    <submittedName>
        <fullName evidence="1">Uncharacterized protein</fullName>
    </submittedName>
</protein>
<proteinExistence type="predicted"/>
<keyword evidence="2" id="KW-1185">Reference proteome</keyword>
<sequence length="72" mass="8574">MCFEKNNENETEILYKYKNSNSNFIILTSSFKINRNNFFLQSLSVSLTLIQWNILRVDLMIRSYAFGIRIQS</sequence>
<accession>A0A3M7RCH7</accession>
<organism evidence="1 2">
    <name type="scientific">Brachionus plicatilis</name>
    <name type="common">Marine rotifer</name>
    <name type="synonym">Brachionus muelleri</name>
    <dbReference type="NCBI Taxonomy" id="10195"/>
    <lineage>
        <taxon>Eukaryota</taxon>
        <taxon>Metazoa</taxon>
        <taxon>Spiralia</taxon>
        <taxon>Gnathifera</taxon>
        <taxon>Rotifera</taxon>
        <taxon>Eurotatoria</taxon>
        <taxon>Monogononta</taxon>
        <taxon>Pseudotrocha</taxon>
        <taxon>Ploima</taxon>
        <taxon>Brachionidae</taxon>
        <taxon>Brachionus</taxon>
    </lineage>
</organism>
<gene>
    <name evidence="1" type="ORF">BpHYR1_022403</name>
</gene>